<evidence type="ECO:0000256" key="5">
    <source>
        <dbReference type="ARBA" id="ARBA00023136"/>
    </source>
</evidence>
<dbReference type="Proteomes" id="UP000034785">
    <property type="component" value="Unassembled WGS sequence"/>
</dbReference>
<dbReference type="InterPro" id="IPR000711">
    <property type="entry name" value="ATPase_OSCP/dsu"/>
</dbReference>
<dbReference type="EMBL" id="LCEJ01000016">
    <property type="protein sequence ID" value="KKS70690.1"/>
    <property type="molecule type" value="Genomic_DNA"/>
</dbReference>
<proteinExistence type="predicted"/>
<evidence type="ECO:0000313" key="8">
    <source>
        <dbReference type="Proteomes" id="UP000034785"/>
    </source>
</evidence>
<keyword evidence="6" id="KW-0066">ATP synthesis</keyword>
<evidence type="ECO:0000313" key="7">
    <source>
        <dbReference type="EMBL" id="KKS70690.1"/>
    </source>
</evidence>
<dbReference type="Pfam" id="PF00213">
    <property type="entry name" value="OSCP"/>
    <property type="match status" value="1"/>
</dbReference>
<keyword evidence="3" id="KW-0375">Hydrogen ion transport</keyword>
<comment type="caution">
    <text evidence="7">The sequence shown here is derived from an EMBL/GenBank/DDBJ whole genome shotgun (WGS) entry which is preliminary data.</text>
</comment>
<evidence type="ECO:0000256" key="1">
    <source>
        <dbReference type="ARBA" id="ARBA00004370"/>
    </source>
</evidence>
<evidence type="ECO:0000256" key="3">
    <source>
        <dbReference type="ARBA" id="ARBA00022781"/>
    </source>
</evidence>
<organism evidence="7 8">
    <name type="scientific">Candidatus Daviesbacteria bacterium GW2011_GWA2_42_7</name>
    <dbReference type="NCBI Taxonomy" id="1618425"/>
    <lineage>
        <taxon>Bacteria</taxon>
        <taxon>Candidatus Daviesiibacteriota</taxon>
    </lineage>
</organism>
<accession>A0A0G1BBE7</accession>
<evidence type="ECO:0000256" key="2">
    <source>
        <dbReference type="ARBA" id="ARBA00022448"/>
    </source>
</evidence>
<name>A0A0G1BBE7_9BACT</name>
<evidence type="ECO:0000256" key="6">
    <source>
        <dbReference type="ARBA" id="ARBA00023310"/>
    </source>
</evidence>
<dbReference type="GO" id="GO:0016020">
    <property type="term" value="C:membrane"/>
    <property type="evidence" value="ECO:0007669"/>
    <property type="project" value="UniProtKB-SubCell"/>
</dbReference>
<comment type="subcellular location">
    <subcellularLocation>
        <location evidence="1">Membrane</location>
    </subcellularLocation>
</comment>
<dbReference type="GO" id="GO:0046933">
    <property type="term" value="F:proton-transporting ATP synthase activity, rotational mechanism"/>
    <property type="evidence" value="ECO:0007669"/>
    <property type="project" value="InterPro"/>
</dbReference>
<sequence length="156" mass="18108">MIQPLLDKILAQTYTQTDALNRLHALKNLLVAELFGRGKSSDRQTAPVSLGKDFYKHFNRNNVYNLFDTLEEKIREIKPLVIFLPFELPEEGMAALGQRMRRLFGKNFLAEIKLDPNLLAGAALVWDGVYKDYSLREKIEDNRERIIKTLREGMKR</sequence>
<protein>
    <submittedName>
        <fullName evidence="7">Uncharacterized protein</fullName>
    </submittedName>
</protein>
<reference evidence="7 8" key="1">
    <citation type="journal article" date="2015" name="Nature">
        <title>rRNA introns, odd ribosomes, and small enigmatic genomes across a large radiation of phyla.</title>
        <authorList>
            <person name="Brown C.T."/>
            <person name="Hug L.A."/>
            <person name="Thomas B.C."/>
            <person name="Sharon I."/>
            <person name="Castelle C.J."/>
            <person name="Singh A."/>
            <person name="Wilkins M.J."/>
            <person name="Williams K.H."/>
            <person name="Banfield J.F."/>
        </authorList>
    </citation>
    <scope>NUCLEOTIDE SEQUENCE [LARGE SCALE GENOMIC DNA]</scope>
</reference>
<dbReference type="AlphaFoldDB" id="A0A0G1BBE7"/>
<gene>
    <name evidence="7" type="ORF">UV41_C0016G0007</name>
</gene>
<evidence type="ECO:0000256" key="4">
    <source>
        <dbReference type="ARBA" id="ARBA00023065"/>
    </source>
</evidence>
<keyword evidence="4" id="KW-0406">Ion transport</keyword>
<keyword evidence="5" id="KW-0472">Membrane</keyword>
<keyword evidence="2" id="KW-0813">Transport</keyword>